<reference evidence="8 9" key="1">
    <citation type="journal article" date="2019" name="New Phytol.">
        <title>Comparative genomics reveals unique wood-decay strategies and fruiting body development in the Schizophyllaceae.</title>
        <authorList>
            <person name="Almasi E."/>
            <person name="Sahu N."/>
            <person name="Krizsan K."/>
            <person name="Balint B."/>
            <person name="Kovacs G.M."/>
            <person name="Kiss B."/>
            <person name="Cseklye J."/>
            <person name="Drula E."/>
            <person name="Henrissat B."/>
            <person name="Nagy I."/>
            <person name="Chovatia M."/>
            <person name="Adam C."/>
            <person name="LaButti K."/>
            <person name="Lipzen A."/>
            <person name="Riley R."/>
            <person name="Grigoriev I.V."/>
            <person name="Nagy L.G."/>
        </authorList>
    </citation>
    <scope>NUCLEOTIDE SEQUENCE [LARGE SCALE GENOMIC DNA]</scope>
    <source>
        <strain evidence="8 9">NL-1724</strain>
    </source>
</reference>
<dbReference type="AlphaFoldDB" id="A0A550CCG2"/>
<dbReference type="EMBL" id="VDMD01000012">
    <property type="protein sequence ID" value="TRM62477.1"/>
    <property type="molecule type" value="Genomic_DNA"/>
</dbReference>
<evidence type="ECO:0000256" key="3">
    <source>
        <dbReference type="ARBA" id="ARBA00022989"/>
    </source>
</evidence>
<dbReference type="GO" id="GO:0015174">
    <property type="term" value="F:basic amino acid transmembrane transporter activity"/>
    <property type="evidence" value="ECO:0007669"/>
    <property type="project" value="TreeGrafter"/>
</dbReference>
<evidence type="ECO:0000256" key="2">
    <source>
        <dbReference type="ARBA" id="ARBA00022692"/>
    </source>
</evidence>
<feature type="transmembrane region" description="Helical" evidence="6">
    <location>
        <begin position="81"/>
        <end position="99"/>
    </location>
</feature>
<dbReference type="Gene3D" id="1.20.1720.10">
    <property type="entry name" value="Multidrug resistance protein D"/>
    <property type="match status" value="1"/>
</dbReference>
<gene>
    <name evidence="8" type="ORF">BD626DRAFT_49667</name>
</gene>
<keyword evidence="3 6" id="KW-1133">Transmembrane helix</keyword>
<evidence type="ECO:0000256" key="4">
    <source>
        <dbReference type="ARBA" id="ARBA00023136"/>
    </source>
</evidence>
<feature type="transmembrane region" description="Helical" evidence="6">
    <location>
        <begin position="46"/>
        <end position="69"/>
    </location>
</feature>
<dbReference type="OrthoDB" id="10021397at2759"/>
<comment type="subcellular location">
    <subcellularLocation>
        <location evidence="1">Membrane</location>
        <topology evidence="1">Multi-pass membrane protein</topology>
    </subcellularLocation>
</comment>
<feature type="domain" description="Major facilitator superfamily (MFS) profile" evidence="7">
    <location>
        <begin position="46"/>
        <end position="154"/>
    </location>
</feature>
<feature type="region of interest" description="Disordered" evidence="5">
    <location>
        <begin position="1"/>
        <end position="35"/>
    </location>
</feature>
<dbReference type="PANTHER" id="PTHR23501">
    <property type="entry name" value="MAJOR FACILITATOR SUPERFAMILY"/>
    <property type="match status" value="1"/>
</dbReference>
<keyword evidence="2 6" id="KW-0812">Transmembrane</keyword>
<dbReference type="PANTHER" id="PTHR23501:SF84">
    <property type="entry name" value="VACUOLAR MEMBRANE AMINO ACID UPTAKE TRANSPORTER FNX2"/>
    <property type="match status" value="1"/>
</dbReference>
<keyword evidence="4 6" id="KW-0472">Membrane</keyword>
<dbReference type="InterPro" id="IPR011701">
    <property type="entry name" value="MFS"/>
</dbReference>
<sequence>MSVERAPLLPSGQEQSYTEPAPSRPEAEDVESAAPGEVKKPAMVTIIVPMIVGIFLAATDTTIVASAYAAIGNDFKQLQNANWIATGYMLTATSSQALYGKLSDIFGRKACLLSAYSVFALGCLCCGLARNMTELIAARAFAGAGGGGMTTCAL</sequence>
<dbReference type="STRING" id="97359.A0A550CCG2"/>
<evidence type="ECO:0000256" key="1">
    <source>
        <dbReference type="ARBA" id="ARBA00004141"/>
    </source>
</evidence>
<dbReference type="InterPro" id="IPR020846">
    <property type="entry name" value="MFS_dom"/>
</dbReference>
<feature type="transmembrane region" description="Helical" evidence="6">
    <location>
        <begin position="105"/>
        <end position="129"/>
    </location>
</feature>
<evidence type="ECO:0000256" key="5">
    <source>
        <dbReference type="SAM" id="MobiDB-lite"/>
    </source>
</evidence>
<dbReference type="GO" id="GO:0000329">
    <property type="term" value="C:fungal-type vacuole membrane"/>
    <property type="evidence" value="ECO:0007669"/>
    <property type="project" value="TreeGrafter"/>
</dbReference>
<evidence type="ECO:0000313" key="9">
    <source>
        <dbReference type="Proteomes" id="UP000320762"/>
    </source>
</evidence>
<proteinExistence type="predicted"/>
<dbReference type="Pfam" id="PF07690">
    <property type="entry name" value="MFS_1"/>
    <property type="match status" value="1"/>
</dbReference>
<evidence type="ECO:0000313" key="8">
    <source>
        <dbReference type="EMBL" id="TRM62477.1"/>
    </source>
</evidence>
<evidence type="ECO:0000256" key="6">
    <source>
        <dbReference type="SAM" id="Phobius"/>
    </source>
</evidence>
<keyword evidence="9" id="KW-1185">Reference proteome</keyword>
<dbReference type="InterPro" id="IPR036259">
    <property type="entry name" value="MFS_trans_sf"/>
</dbReference>
<dbReference type="SUPFAM" id="SSF103473">
    <property type="entry name" value="MFS general substrate transporter"/>
    <property type="match status" value="1"/>
</dbReference>
<dbReference type="Proteomes" id="UP000320762">
    <property type="component" value="Unassembled WGS sequence"/>
</dbReference>
<protein>
    <submittedName>
        <fullName evidence="8">Major facilitator superfamily domain-containing protein</fullName>
    </submittedName>
</protein>
<organism evidence="8 9">
    <name type="scientific">Schizophyllum amplum</name>
    <dbReference type="NCBI Taxonomy" id="97359"/>
    <lineage>
        <taxon>Eukaryota</taxon>
        <taxon>Fungi</taxon>
        <taxon>Dikarya</taxon>
        <taxon>Basidiomycota</taxon>
        <taxon>Agaricomycotina</taxon>
        <taxon>Agaricomycetes</taxon>
        <taxon>Agaricomycetidae</taxon>
        <taxon>Agaricales</taxon>
        <taxon>Schizophyllaceae</taxon>
        <taxon>Schizophyllum</taxon>
    </lineage>
</organism>
<name>A0A550CCG2_9AGAR</name>
<evidence type="ECO:0000259" key="7">
    <source>
        <dbReference type="PROSITE" id="PS50850"/>
    </source>
</evidence>
<comment type="caution">
    <text evidence="8">The sequence shown here is derived from an EMBL/GenBank/DDBJ whole genome shotgun (WGS) entry which is preliminary data.</text>
</comment>
<dbReference type="PROSITE" id="PS50850">
    <property type="entry name" value="MFS"/>
    <property type="match status" value="1"/>
</dbReference>
<accession>A0A550CCG2</accession>